<keyword evidence="2" id="KW-1185">Reference proteome</keyword>
<proteinExistence type="predicted"/>
<name>A0A6A6Y9W9_9PEZI</name>
<dbReference type="Proteomes" id="UP000504636">
    <property type="component" value="Unplaced"/>
</dbReference>
<dbReference type="GeneID" id="54453272"/>
<protein>
    <submittedName>
        <fullName evidence="1 3">Uncharacterized protein</fullName>
    </submittedName>
</protein>
<gene>
    <name evidence="1 3" type="ORF">BDZ99DRAFT_108037</name>
</gene>
<reference evidence="1 3" key="1">
    <citation type="journal article" date="2020" name="Stud. Mycol.">
        <title>101 Dothideomycetes genomes: a test case for predicting lifestyles and emergence of pathogens.</title>
        <authorList>
            <person name="Haridas S."/>
            <person name="Albert R."/>
            <person name="Binder M."/>
            <person name="Bloem J."/>
            <person name="Labutti K."/>
            <person name="Salamov A."/>
            <person name="Andreopoulos B."/>
            <person name="Baker S."/>
            <person name="Barry K."/>
            <person name="Bills G."/>
            <person name="Bluhm B."/>
            <person name="Cannon C."/>
            <person name="Castanera R."/>
            <person name="Culley D."/>
            <person name="Daum C."/>
            <person name="Ezra D."/>
            <person name="Gonzalez J."/>
            <person name="Henrissat B."/>
            <person name="Kuo A."/>
            <person name="Liang C."/>
            <person name="Lipzen A."/>
            <person name="Lutzoni F."/>
            <person name="Magnuson J."/>
            <person name="Mondo S."/>
            <person name="Nolan M."/>
            <person name="Ohm R."/>
            <person name="Pangilinan J."/>
            <person name="Park H.-J."/>
            <person name="Ramirez L."/>
            <person name="Alfaro M."/>
            <person name="Sun H."/>
            <person name="Tritt A."/>
            <person name="Yoshinaga Y."/>
            <person name="Zwiers L.-H."/>
            <person name="Turgeon B."/>
            <person name="Goodwin S."/>
            <person name="Spatafora J."/>
            <person name="Crous P."/>
            <person name="Grigoriev I."/>
        </authorList>
    </citation>
    <scope>NUCLEOTIDE SEQUENCE</scope>
    <source>
        <strain evidence="1 3">CBS 304.34</strain>
    </source>
</reference>
<dbReference type="AlphaFoldDB" id="A0A6A6Y9W9"/>
<reference evidence="3" key="3">
    <citation type="submission" date="2025-04" db="UniProtKB">
        <authorList>
            <consortium name="RefSeq"/>
        </authorList>
    </citation>
    <scope>IDENTIFICATION</scope>
    <source>
        <strain evidence="3">CBS 304.34</strain>
    </source>
</reference>
<sequence length="155" mass="17179">MDNHGIYRRGHVCESGAHRASDRERHGEGTREKAVWTCSAMITMESISSSGFLLLRLQNSDCDGRGSEDTSIHLSPACSSDQRRTRNCARRECCVYVDSHSPFHMLRCAFRPPSCEAMSRGEECSRLSGMRPACVSGGIPPRGPRLFVIHGVHSE</sequence>
<organism evidence="1">
    <name type="scientific">Mytilinidion resinicola</name>
    <dbReference type="NCBI Taxonomy" id="574789"/>
    <lineage>
        <taxon>Eukaryota</taxon>
        <taxon>Fungi</taxon>
        <taxon>Dikarya</taxon>
        <taxon>Ascomycota</taxon>
        <taxon>Pezizomycotina</taxon>
        <taxon>Dothideomycetes</taxon>
        <taxon>Pleosporomycetidae</taxon>
        <taxon>Mytilinidiales</taxon>
        <taxon>Mytilinidiaceae</taxon>
        <taxon>Mytilinidion</taxon>
    </lineage>
</organism>
<accession>A0A6A6Y9W9</accession>
<dbReference type="EMBL" id="MU003709">
    <property type="protein sequence ID" value="KAF2805611.1"/>
    <property type="molecule type" value="Genomic_DNA"/>
</dbReference>
<reference evidence="3" key="2">
    <citation type="submission" date="2020-04" db="EMBL/GenBank/DDBJ databases">
        <authorList>
            <consortium name="NCBI Genome Project"/>
        </authorList>
    </citation>
    <scope>NUCLEOTIDE SEQUENCE</scope>
    <source>
        <strain evidence="3">CBS 304.34</strain>
    </source>
</reference>
<evidence type="ECO:0000313" key="3">
    <source>
        <dbReference type="RefSeq" id="XP_033572575.1"/>
    </source>
</evidence>
<dbReference type="RefSeq" id="XP_033572575.1">
    <property type="nucleotide sequence ID" value="XM_033712379.1"/>
</dbReference>
<evidence type="ECO:0000313" key="1">
    <source>
        <dbReference type="EMBL" id="KAF2805611.1"/>
    </source>
</evidence>
<evidence type="ECO:0000313" key="2">
    <source>
        <dbReference type="Proteomes" id="UP000504636"/>
    </source>
</evidence>